<gene>
    <name evidence="11" type="ORF">BCR36DRAFT_319691</name>
</gene>
<feature type="domain" description="BZIP" evidence="10">
    <location>
        <begin position="535"/>
        <end position="598"/>
    </location>
</feature>
<evidence type="ECO:0000256" key="6">
    <source>
        <dbReference type="ARBA" id="ARBA00023230"/>
    </source>
</evidence>
<comment type="caution">
    <text evidence="11">The sequence shown here is derived from an EMBL/GenBank/DDBJ whole genome shotgun (WGS) entry which is preliminary data.</text>
</comment>
<dbReference type="CDD" id="cd14686">
    <property type="entry name" value="bZIP"/>
    <property type="match status" value="1"/>
</dbReference>
<evidence type="ECO:0000256" key="1">
    <source>
        <dbReference type="ARBA" id="ARBA00004123"/>
    </source>
</evidence>
<feature type="compositionally biased region" description="Polar residues" evidence="9">
    <location>
        <begin position="514"/>
        <end position="531"/>
    </location>
</feature>
<dbReference type="InterPro" id="IPR044280">
    <property type="entry name" value="Hac1/HY5"/>
</dbReference>
<organism evidence="11 12">
    <name type="scientific">Piromyces finnis</name>
    <dbReference type="NCBI Taxonomy" id="1754191"/>
    <lineage>
        <taxon>Eukaryota</taxon>
        <taxon>Fungi</taxon>
        <taxon>Fungi incertae sedis</taxon>
        <taxon>Chytridiomycota</taxon>
        <taxon>Chytridiomycota incertae sedis</taxon>
        <taxon>Neocallimastigomycetes</taxon>
        <taxon>Neocallimastigales</taxon>
        <taxon>Neocallimastigaceae</taxon>
        <taxon>Piromyces</taxon>
    </lineage>
</organism>
<dbReference type="Gene3D" id="1.20.5.170">
    <property type="match status" value="1"/>
</dbReference>
<dbReference type="GO" id="GO:0005634">
    <property type="term" value="C:nucleus"/>
    <property type="evidence" value="ECO:0007669"/>
    <property type="project" value="UniProtKB-SubCell"/>
</dbReference>
<feature type="compositionally biased region" description="Basic and acidic residues" evidence="9">
    <location>
        <begin position="976"/>
        <end position="990"/>
    </location>
</feature>
<evidence type="ECO:0000256" key="4">
    <source>
        <dbReference type="ARBA" id="ARBA00023125"/>
    </source>
</evidence>
<dbReference type="Pfam" id="PF00170">
    <property type="entry name" value="bZIP_1"/>
    <property type="match status" value="1"/>
</dbReference>
<feature type="compositionally biased region" description="Low complexity" evidence="9">
    <location>
        <begin position="422"/>
        <end position="436"/>
    </location>
</feature>
<accession>A0A1Y1VIV6</accession>
<evidence type="ECO:0000256" key="5">
    <source>
        <dbReference type="ARBA" id="ARBA00023163"/>
    </source>
</evidence>
<dbReference type="PANTHER" id="PTHR46714">
    <property type="entry name" value="TRANSCRIPTIONAL ACTIVATOR HAC1"/>
    <property type="match status" value="1"/>
</dbReference>
<dbReference type="OrthoDB" id="674948at2759"/>
<dbReference type="STRING" id="1754191.A0A1Y1VIV6"/>
<dbReference type="AlphaFoldDB" id="A0A1Y1VIV6"/>
<comment type="similarity">
    <text evidence="2">Belongs to the bZIP family.</text>
</comment>
<dbReference type="EMBL" id="MCFH01000006">
    <property type="protein sequence ID" value="ORX57336.1"/>
    <property type="molecule type" value="Genomic_DNA"/>
</dbReference>
<reference evidence="11 12" key="1">
    <citation type="submission" date="2016-08" db="EMBL/GenBank/DDBJ databases">
        <title>Genomes of anaerobic fungi encode conserved fungal cellulosomes for biomass hydrolysis.</title>
        <authorList>
            <consortium name="DOE Joint Genome Institute"/>
            <person name="Haitjema C.H."/>
            <person name="Gilmore S.P."/>
            <person name="Henske J.K."/>
            <person name="Solomon K.V."/>
            <person name="De Groot R."/>
            <person name="Kuo A."/>
            <person name="Mondo S.J."/>
            <person name="Salamov A.A."/>
            <person name="Labutti K."/>
            <person name="Zhao Z."/>
            <person name="Chiniquy J."/>
            <person name="Barry K."/>
            <person name="Brewer H.M."/>
            <person name="Purvine S.O."/>
            <person name="Wright A.T."/>
            <person name="Boxma B."/>
            <person name="Van Alen T."/>
            <person name="Hackstein J.H."/>
            <person name="Baker S.E."/>
            <person name="Grigoriev I.V."/>
            <person name="O'Malley M.A."/>
        </authorList>
    </citation>
    <scope>NUCLEOTIDE SEQUENCE [LARGE SCALE GENOMIC DNA]</scope>
    <source>
        <strain evidence="12">finn</strain>
    </source>
</reference>
<feature type="region of interest" description="Disordered" evidence="9">
    <location>
        <begin position="402"/>
        <end position="446"/>
    </location>
</feature>
<evidence type="ECO:0000256" key="8">
    <source>
        <dbReference type="SAM" id="Coils"/>
    </source>
</evidence>
<keyword evidence="6" id="KW-0834">Unfolded protein response</keyword>
<feature type="region of interest" description="Disordered" evidence="9">
    <location>
        <begin position="968"/>
        <end position="995"/>
    </location>
</feature>
<dbReference type="PROSITE" id="PS50217">
    <property type="entry name" value="BZIP"/>
    <property type="match status" value="1"/>
</dbReference>
<evidence type="ECO:0000256" key="7">
    <source>
        <dbReference type="ARBA" id="ARBA00023242"/>
    </source>
</evidence>
<keyword evidence="4" id="KW-0238">DNA-binding</keyword>
<evidence type="ECO:0000256" key="2">
    <source>
        <dbReference type="ARBA" id="ARBA00007163"/>
    </source>
</evidence>
<keyword evidence="8" id="KW-0175">Coiled coil</keyword>
<feature type="compositionally biased region" description="Basic residues" evidence="9">
    <location>
        <begin position="779"/>
        <end position="798"/>
    </location>
</feature>
<feature type="compositionally biased region" description="Basic residues" evidence="9">
    <location>
        <begin position="404"/>
        <end position="414"/>
    </location>
</feature>
<dbReference type="Proteomes" id="UP000193719">
    <property type="component" value="Unassembled WGS sequence"/>
</dbReference>
<comment type="subcellular location">
    <subcellularLocation>
        <location evidence="1">Nucleus</location>
    </subcellularLocation>
</comment>
<keyword evidence="5" id="KW-0804">Transcription</keyword>
<feature type="region of interest" description="Disordered" evidence="9">
    <location>
        <begin position="510"/>
        <end position="531"/>
    </location>
</feature>
<dbReference type="GO" id="GO:0000981">
    <property type="term" value="F:DNA-binding transcription factor activity, RNA polymerase II-specific"/>
    <property type="evidence" value="ECO:0007669"/>
    <property type="project" value="InterPro"/>
</dbReference>
<protein>
    <recommendedName>
        <fullName evidence="10">BZIP domain-containing protein</fullName>
    </recommendedName>
</protein>
<evidence type="ECO:0000313" key="12">
    <source>
        <dbReference type="Proteomes" id="UP000193719"/>
    </source>
</evidence>
<name>A0A1Y1VIV6_9FUNG</name>
<evidence type="ECO:0000313" key="11">
    <source>
        <dbReference type="EMBL" id="ORX57336.1"/>
    </source>
</evidence>
<keyword evidence="7" id="KW-0539">Nucleus</keyword>
<keyword evidence="3" id="KW-0805">Transcription regulation</keyword>
<dbReference type="SUPFAM" id="SSF57959">
    <property type="entry name" value="Leucine zipper domain"/>
    <property type="match status" value="1"/>
</dbReference>
<evidence type="ECO:0000259" key="10">
    <source>
        <dbReference type="PROSITE" id="PS50217"/>
    </source>
</evidence>
<evidence type="ECO:0000256" key="3">
    <source>
        <dbReference type="ARBA" id="ARBA00023015"/>
    </source>
</evidence>
<dbReference type="GO" id="GO:0045944">
    <property type="term" value="P:positive regulation of transcription by RNA polymerase II"/>
    <property type="evidence" value="ECO:0007669"/>
    <property type="project" value="InterPro"/>
</dbReference>
<sequence length="1041" mass="115755">MAESMNSDDILSYINEELITNNNSKNELSDDIFTNYIKSENNKNVNSTINMTEKNKIALAQASIYNSITNNVYSSTLPLSPPQDDINSPNGDIYLNSQNIPSNSINLSNSSSIELEALSPSSIGSDGNDIKNDEPSLLNLTQIYQNNGLLVSDGIMNPSLMSLSNHQEYIDDNTMLNSMCSEEREKSPLFPQILPDSNITIPTTNYINDALNPLSTVNISLPTSNNIPVSLNTNITLPTVTVPTNALEYTVPSNALNLNNAMATTAALNINSLQSLTPLSMNESLTISNVNTVGMNPSVIINSTSAPALATVKTENEDNTTSSVVSTNVNTNSVTSTNTTTTKPPLSATLDLSSIKSSVNETLELTKKLSQVNGSTLKKGNSIDVTDILKSDVAASCLNLLKGSKGKPGRKKKCIQSPSDDNNSNTLTSTTSSNNNKTFPLLNTVNANNDKNTNNVIGNKFPIIKPKSSSADNHTPLLPLAPITTKSNSINCFNNTTSKTINSTIIHPTPILPNGSTEKNNTNSTNGANTVKTAYQKRQERLLKNREAAHLSRKRKREQLHMLETHAQELIAENQTLKLKVIELEQLNEKLVKENKLLKMNMGINDVSIKKEPDEPMMTDIPEINTTTEMPNDIYNLYIKSEVLTPTSTVSSSSSTDQNNSSTKSKEIGIVFMILIFSFSLFTFPLSIFTNNNSNEVSKNLISSFMNKLSDFSLASISPDNTGKILSSSYEQEKPYLLDSGHYELADTPVQSGELEISDRRRSNINYLRKERGQLSQYKKSRKLKNGSQTKPKHKRNTTLKSIKKNYEYTSFNEISSLMSIFHPKNVDLDEESLKQLSLLQHWIVEGFCSIHENHTYAKDPSNVKDIIKVYNAEDKNEKSSTDLTIKKNNNNYYYSQKSYSKEIPYNMKQFIKFYPDTTYFYSPKLVQLFPLSTNDILEPSIPIFNRLQSNDTTSTEEIAAHENNKTITPSSNYKKGVEENKEHSTRSESQENDNVYHLPFTKKPKMAIITNLESDDIDEESNSYLMIDFEIKGARLIENE</sequence>
<feature type="coiled-coil region" evidence="8">
    <location>
        <begin position="553"/>
        <end position="601"/>
    </location>
</feature>
<dbReference type="InterPro" id="IPR046347">
    <property type="entry name" value="bZIP_sf"/>
</dbReference>
<reference evidence="11 12" key="2">
    <citation type="submission" date="2016-08" db="EMBL/GenBank/DDBJ databases">
        <title>Pervasive Adenine N6-methylation of Active Genes in Fungi.</title>
        <authorList>
            <consortium name="DOE Joint Genome Institute"/>
            <person name="Mondo S.J."/>
            <person name="Dannebaum R.O."/>
            <person name="Kuo R.C."/>
            <person name="Labutti K."/>
            <person name="Haridas S."/>
            <person name="Kuo A."/>
            <person name="Salamov A."/>
            <person name="Ahrendt S.R."/>
            <person name="Lipzen A."/>
            <person name="Sullivan W."/>
            <person name="Andreopoulos W.B."/>
            <person name="Clum A."/>
            <person name="Lindquist E."/>
            <person name="Daum C."/>
            <person name="Ramamoorthy G.K."/>
            <person name="Gryganskyi A."/>
            <person name="Culley D."/>
            <person name="Magnuson J.K."/>
            <person name="James T.Y."/>
            <person name="O'Malley M.A."/>
            <person name="Stajich J.E."/>
            <person name="Spatafora J.W."/>
            <person name="Visel A."/>
            <person name="Grigoriev I.V."/>
        </authorList>
    </citation>
    <scope>NUCLEOTIDE SEQUENCE [LARGE SCALE GENOMIC DNA]</scope>
    <source>
        <strain evidence="12">finn</strain>
    </source>
</reference>
<proteinExistence type="inferred from homology"/>
<keyword evidence="12" id="KW-1185">Reference proteome</keyword>
<dbReference type="PANTHER" id="PTHR46714:SF6">
    <property type="entry name" value="TRANSCRIPTIONAL ACTIVATOR HAC1"/>
    <property type="match status" value="1"/>
</dbReference>
<evidence type="ECO:0000256" key="9">
    <source>
        <dbReference type="SAM" id="MobiDB-lite"/>
    </source>
</evidence>
<dbReference type="SMART" id="SM00338">
    <property type="entry name" value="BRLZ"/>
    <property type="match status" value="1"/>
</dbReference>
<feature type="region of interest" description="Disordered" evidence="9">
    <location>
        <begin position="777"/>
        <end position="798"/>
    </location>
</feature>
<dbReference type="GO" id="GO:0006986">
    <property type="term" value="P:response to unfolded protein"/>
    <property type="evidence" value="ECO:0007669"/>
    <property type="project" value="UniProtKB-KW"/>
</dbReference>
<dbReference type="GO" id="GO:0003677">
    <property type="term" value="F:DNA binding"/>
    <property type="evidence" value="ECO:0007669"/>
    <property type="project" value="UniProtKB-KW"/>
</dbReference>
<dbReference type="InterPro" id="IPR004827">
    <property type="entry name" value="bZIP"/>
</dbReference>